<protein>
    <submittedName>
        <fullName evidence="2">Uncharacterized protein</fullName>
    </submittedName>
</protein>
<dbReference type="AlphaFoldDB" id="A0A813LGJ8"/>
<gene>
    <name evidence="2" type="ORF">PGLA2088_LOCUS44759</name>
</gene>
<name>A0A813LGJ8_POLGL</name>
<feature type="signal peptide" evidence="1">
    <location>
        <begin position="1"/>
        <end position="29"/>
    </location>
</feature>
<feature type="chain" id="PRO_5032632184" evidence="1">
    <location>
        <begin position="30"/>
        <end position="372"/>
    </location>
</feature>
<accession>A0A813LGJ8</accession>
<organism evidence="2 3">
    <name type="scientific">Polarella glacialis</name>
    <name type="common">Dinoflagellate</name>
    <dbReference type="NCBI Taxonomy" id="89957"/>
    <lineage>
        <taxon>Eukaryota</taxon>
        <taxon>Sar</taxon>
        <taxon>Alveolata</taxon>
        <taxon>Dinophyceae</taxon>
        <taxon>Suessiales</taxon>
        <taxon>Suessiaceae</taxon>
        <taxon>Polarella</taxon>
    </lineage>
</organism>
<proteinExistence type="predicted"/>
<evidence type="ECO:0000256" key="1">
    <source>
        <dbReference type="SAM" id="SignalP"/>
    </source>
</evidence>
<evidence type="ECO:0000313" key="3">
    <source>
        <dbReference type="Proteomes" id="UP000626109"/>
    </source>
</evidence>
<comment type="caution">
    <text evidence="2">The sequence shown here is derived from an EMBL/GenBank/DDBJ whole genome shotgun (WGS) entry which is preliminary data.</text>
</comment>
<dbReference type="EMBL" id="CAJNNW010035362">
    <property type="protein sequence ID" value="CAE8727271.1"/>
    <property type="molecule type" value="Genomic_DNA"/>
</dbReference>
<dbReference type="Proteomes" id="UP000626109">
    <property type="component" value="Unassembled WGS sequence"/>
</dbReference>
<keyword evidence="1" id="KW-0732">Signal</keyword>
<reference evidence="2" key="1">
    <citation type="submission" date="2021-02" db="EMBL/GenBank/DDBJ databases">
        <authorList>
            <person name="Dougan E. K."/>
            <person name="Rhodes N."/>
            <person name="Thang M."/>
            <person name="Chan C."/>
        </authorList>
    </citation>
    <scope>NUCLEOTIDE SEQUENCE</scope>
</reference>
<sequence length="372" mass="41612">MCTCGCRGWRTLFPLLLAWSEDLNEGANAEKGWALAVLDFFADWPAWVEVAALRIWKHGQSPCPCCKINNSDMTAEGALTAVTSDGGPWEQYTDEDYKRDVSQSSFVVEVATPGDRQLILQSLRYVKARRGRCLFKKINHLRLKSGDRLEPSTWLQDSAKFETMTVPFKVLFWRCSKRDRVTHPSPVLEIEGVTVDTWGIDLLHSWVLGPLGNYIAKSILLLISSKPYSRKSVYLDAEACQRVSLLALKGDLMNHYAARRASDMNWKAKGSQVWNLTISMLGSGDNPCLSAKAAETHGLLKFVVETLAKHERNFEESRAPTAALLLEAGRAAVKFDDTLNQHSGRPVSSEMCQQLLFSFTRFACLFEKAGGK</sequence>
<evidence type="ECO:0000313" key="2">
    <source>
        <dbReference type="EMBL" id="CAE8727271.1"/>
    </source>
</evidence>